<evidence type="ECO:0000313" key="8">
    <source>
        <dbReference type="Proteomes" id="UP000887116"/>
    </source>
</evidence>
<dbReference type="GO" id="GO:0000725">
    <property type="term" value="P:recombinational repair"/>
    <property type="evidence" value="ECO:0007669"/>
    <property type="project" value="TreeGrafter"/>
</dbReference>
<reference evidence="7" key="1">
    <citation type="submission" date="2020-07" db="EMBL/GenBank/DDBJ databases">
        <title>Multicomponent nature underlies the extraordinary mechanical properties of spider dragline silk.</title>
        <authorList>
            <person name="Kono N."/>
            <person name="Nakamura H."/>
            <person name="Mori M."/>
            <person name="Yoshida Y."/>
            <person name="Ohtoshi R."/>
            <person name="Malay A.D."/>
            <person name="Moran D.A.P."/>
            <person name="Tomita M."/>
            <person name="Numata K."/>
            <person name="Arakawa K."/>
        </authorList>
    </citation>
    <scope>NUCLEOTIDE SEQUENCE</scope>
</reference>
<dbReference type="Proteomes" id="UP000887116">
    <property type="component" value="Unassembled WGS sequence"/>
</dbReference>
<keyword evidence="8" id="KW-1185">Reference proteome</keyword>
<dbReference type="GO" id="GO:0005524">
    <property type="term" value="F:ATP binding"/>
    <property type="evidence" value="ECO:0007669"/>
    <property type="project" value="UniProtKB-UniRule"/>
</dbReference>
<gene>
    <name evidence="7" type="primary">uvrD</name>
    <name evidence="7" type="ORF">TNCT_611141</name>
</gene>
<dbReference type="InterPro" id="IPR027417">
    <property type="entry name" value="P-loop_NTPase"/>
</dbReference>
<evidence type="ECO:0000259" key="6">
    <source>
        <dbReference type="PROSITE" id="PS51198"/>
    </source>
</evidence>
<dbReference type="GO" id="GO:0003677">
    <property type="term" value="F:DNA binding"/>
    <property type="evidence" value="ECO:0007669"/>
    <property type="project" value="InterPro"/>
</dbReference>
<evidence type="ECO:0000256" key="4">
    <source>
        <dbReference type="ARBA" id="ARBA00022840"/>
    </source>
</evidence>
<keyword evidence="3 5" id="KW-0347">Helicase</keyword>
<feature type="domain" description="UvrD-like helicase ATP-binding" evidence="6">
    <location>
        <begin position="6"/>
        <end position="113"/>
    </location>
</feature>
<dbReference type="PANTHER" id="PTHR11070:SF2">
    <property type="entry name" value="ATP-DEPENDENT DNA HELICASE SRS2"/>
    <property type="match status" value="1"/>
</dbReference>
<dbReference type="GO" id="GO:0016787">
    <property type="term" value="F:hydrolase activity"/>
    <property type="evidence" value="ECO:0007669"/>
    <property type="project" value="UniProtKB-UniRule"/>
</dbReference>
<proteinExistence type="predicted"/>
<dbReference type="SUPFAM" id="SSF52540">
    <property type="entry name" value="P-loop containing nucleoside triphosphate hydrolases"/>
    <property type="match status" value="1"/>
</dbReference>
<dbReference type="GO" id="GO:0043138">
    <property type="term" value="F:3'-5' DNA helicase activity"/>
    <property type="evidence" value="ECO:0007669"/>
    <property type="project" value="TreeGrafter"/>
</dbReference>
<evidence type="ECO:0000313" key="7">
    <source>
        <dbReference type="EMBL" id="GFQ94843.1"/>
    </source>
</evidence>
<dbReference type="AlphaFoldDB" id="A0A8X6H2D5"/>
<dbReference type="GO" id="GO:0033202">
    <property type="term" value="C:DNA helicase complex"/>
    <property type="evidence" value="ECO:0007669"/>
    <property type="project" value="TreeGrafter"/>
</dbReference>
<dbReference type="EMBL" id="BMAO01014415">
    <property type="protein sequence ID" value="GFQ94843.1"/>
    <property type="molecule type" value="Genomic_DNA"/>
</dbReference>
<dbReference type="GO" id="GO:0005829">
    <property type="term" value="C:cytosol"/>
    <property type="evidence" value="ECO:0007669"/>
    <property type="project" value="TreeGrafter"/>
</dbReference>
<accession>A0A8X6H2D5</accession>
<dbReference type="InterPro" id="IPR014016">
    <property type="entry name" value="UvrD-like_ATP-bd"/>
</dbReference>
<evidence type="ECO:0000256" key="5">
    <source>
        <dbReference type="PROSITE-ProRule" id="PRU00560"/>
    </source>
</evidence>
<organism evidence="7 8">
    <name type="scientific">Trichonephila clavata</name>
    <name type="common">Joro spider</name>
    <name type="synonym">Nephila clavata</name>
    <dbReference type="NCBI Taxonomy" id="2740835"/>
    <lineage>
        <taxon>Eukaryota</taxon>
        <taxon>Metazoa</taxon>
        <taxon>Ecdysozoa</taxon>
        <taxon>Arthropoda</taxon>
        <taxon>Chelicerata</taxon>
        <taxon>Arachnida</taxon>
        <taxon>Araneae</taxon>
        <taxon>Araneomorphae</taxon>
        <taxon>Entelegynae</taxon>
        <taxon>Araneoidea</taxon>
        <taxon>Nephilidae</taxon>
        <taxon>Trichonephila</taxon>
    </lineage>
</organism>
<dbReference type="InterPro" id="IPR000212">
    <property type="entry name" value="DNA_helicase_UvrD/REP"/>
</dbReference>
<protein>
    <submittedName>
        <fullName evidence="7">Probable DNA helicase II homolog</fullName>
    </submittedName>
</protein>
<keyword evidence="1 5" id="KW-0547">Nucleotide-binding</keyword>
<dbReference type="PROSITE" id="PS51198">
    <property type="entry name" value="UVRD_HELICASE_ATP_BIND"/>
    <property type="match status" value="1"/>
</dbReference>
<dbReference type="Pfam" id="PF00580">
    <property type="entry name" value="UvrD-helicase"/>
    <property type="match status" value="1"/>
</dbReference>
<evidence type="ECO:0000256" key="3">
    <source>
        <dbReference type="ARBA" id="ARBA00022806"/>
    </source>
</evidence>
<dbReference type="PANTHER" id="PTHR11070">
    <property type="entry name" value="UVRD / RECB / PCRA DNA HELICASE FAMILY MEMBER"/>
    <property type="match status" value="1"/>
</dbReference>
<sequence>MNDYLSLLNPEQQSAVTNIDGPVLILAGAGTGKTRTITSRIAHIIRNGHAYSDEILAVTFTNKAANEMVSRVLELTGTNIPWLGTFHAIAAKILRLHAEIVGLNPNFTIIGVG</sequence>
<evidence type="ECO:0000256" key="2">
    <source>
        <dbReference type="ARBA" id="ARBA00022801"/>
    </source>
</evidence>
<evidence type="ECO:0000256" key="1">
    <source>
        <dbReference type="ARBA" id="ARBA00022741"/>
    </source>
</evidence>
<comment type="caution">
    <text evidence="7">The sequence shown here is derived from an EMBL/GenBank/DDBJ whole genome shotgun (WGS) entry which is preliminary data.</text>
</comment>
<dbReference type="CDD" id="cd17932">
    <property type="entry name" value="DEXQc_UvrD"/>
    <property type="match status" value="1"/>
</dbReference>
<dbReference type="Gene3D" id="3.40.50.300">
    <property type="entry name" value="P-loop containing nucleotide triphosphate hydrolases"/>
    <property type="match status" value="1"/>
</dbReference>
<dbReference type="OrthoDB" id="6729494at2759"/>
<name>A0A8X6H2D5_TRICU</name>
<keyword evidence="4 5" id="KW-0067">ATP-binding</keyword>
<keyword evidence="2 5" id="KW-0378">Hydrolase</keyword>
<feature type="binding site" evidence="5">
    <location>
        <begin position="27"/>
        <end position="34"/>
    </location>
    <ligand>
        <name>ATP</name>
        <dbReference type="ChEBI" id="CHEBI:30616"/>
    </ligand>
</feature>